<gene>
    <name evidence="2" type="ORF">H9901_00420</name>
</gene>
<proteinExistence type="predicted"/>
<dbReference type="InterPro" id="IPR036653">
    <property type="entry name" value="CinA-like_C"/>
</dbReference>
<comment type="caution">
    <text evidence="2">The sequence shown here is derived from an EMBL/GenBank/DDBJ whole genome shotgun (WGS) entry which is preliminary data.</text>
</comment>
<dbReference type="Gene3D" id="3.90.950.20">
    <property type="entry name" value="CinA-like"/>
    <property type="match status" value="1"/>
</dbReference>
<accession>A0A948TJ00</accession>
<feature type="domain" description="CinA C-terminal" evidence="1">
    <location>
        <begin position="72"/>
        <end position="221"/>
    </location>
</feature>
<sequence>MKTTLHFACVSLAQVLEELHYLFADQAVNYLVSEHGFETTVTLTATDVTPFKQRLITALADYYYAADTNENLPTYAVHQLIAHHQTLTAAESLTAGEFQSTVATVSGASAVFPGGFVTYAEAVKGQMLHIPLAQLQHDGVVSEPTALAMAYQSRTLLATDFGLGFTGVAGPTTLENQPVGTVWIGLSQRHQGTHAYLYHFDGDRQAVRTQSVLMGFLLLVHAMDISK</sequence>
<evidence type="ECO:0000313" key="3">
    <source>
        <dbReference type="Proteomes" id="UP000777303"/>
    </source>
</evidence>
<dbReference type="Proteomes" id="UP000777303">
    <property type="component" value="Unassembled WGS sequence"/>
</dbReference>
<dbReference type="NCBIfam" id="TIGR00199">
    <property type="entry name" value="PncC_domain"/>
    <property type="match status" value="1"/>
</dbReference>
<dbReference type="SUPFAM" id="SSF142433">
    <property type="entry name" value="CinA-like"/>
    <property type="match status" value="1"/>
</dbReference>
<evidence type="ECO:0000313" key="2">
    <source>
        <dbReference type="EMBL" id="MBU3851167.1"/>
    </source>
</evidence>
<dbReference type="InterPro" id="IPR008136">
    <property type="entry name" value="CinA_C"/>
</dbReference>
<name>A0A948TJ00_9LACO</name>
<evidence type="ECO:0000259" key="1">
    <source>
        <dbReference type="Pfam" id="PF02464"/>
    </source>
</evidence>
<protein>
    <submittedName>
        <fullName evidence="2">Nicotinamide-nucleotide amidohydrolase family protein</fullName>
    </submittedName>
</protein>
<dbReference type="Pfam" id="PF02464">
    <property type="entry name" value="CinA"/>
    <property type="match status" value="1"/>
</dbReference>
<dbReference type="EMBL" id="JAHLFS010000006">
    <property type="protein sequence ID" value="MBU3851167.1"/>
    <property type="molecule type" value="Genomic_DNA"/>
</dbReference>
<organism evidence="2 3">
    <name type="scientific">Candidatus Paralactobacillus gallistercoris</name>
    <dbReference type="NCBI Taxonomy" id="2838724"/>
    <lineage>
        <taxon>Bacteria</taxon>
        <taxon>Bacillati</taxon>
        <taxon>Bacillota</taxon>
        <taxon>Bacilli</taxon>
        <taxon>Lactobacillales</taxon>
        <taxon>Lactobacillaceae</taxon>
        <taxon>Lactobacillus</taxon>
    </lineage>
</organism>
<dbReference type="AlphaFoldDB" id="A0A948TJ00"/>
<reference evidence="2" key="2">
    <citation type="submission" date="2021-04" db="EMBL/GenBank/DDBJ databases">
        <authorList>
            <person name="Gilroy R."/>
        </authorList>
    </citation>
    <scope>NUCLEOTIDE SEQUENCE</scope>
    <source>
        <strain evidence="2">F6-6636</strain>
    </source>
</reference>
<reference evidence="2" key="1">
    <citation type="journal article" date="2021" name="PeerJ">
        <title>Extensive microbial diversity within the chicken gut microbiome revealed by metagenomics and culture.</title>
        <authorList>
            <person name="Gilroy R."/>
            <person name="Ravi A."/>
            <person name="Getino M."/>
            <person name="Pursley I."/>
            <person name="Horton D.L."/>
            <person name="Alikhan N.F."/>
            <person name="Baker D."/>
            <person name="Gharbi K."/>
            <person name="Hall N."/>
            <person name="Watson M."/>
            <person name="Adriaenssens E.M."/>
            <person name="Foster-Nyarko E."/>
            <person name="Jarju S."/>
            <person name="Secka A."/>
            <person name="Antonio M."/>
            <person name="Oren A."/>
            <person name="Chaudhuri R.R."/>
            <person name="La Ragione R."/>
            <person name="Hildebrand F."/>
            <person name="Pallen M.J."/>
        </authorList>
    </citation>
    <scope>NUCLEOTIDE SEQUENCE</scope>
    <source>
        <strain evidence="2">F6-6636</strain>
    </source>
</reference>